<name>A0A5J9SU77_9POAL</name>
<dbReference type="EMBL" id="RWGY01000316">
    <property type="protein sequence ID" value="TVU02502.1"/>
    <property type="molecule type" value="Genomic_DNA"/>
</dbReference>
<dbReference type="AlphaFoldDB" id="A0A5J9SU77"/>
<feature type="compositionally biased region" description="Pro residues" evidence="1">
    <location>
        <begin position="730"/>
        <end position="739"/>
    </location>
</feature>
<protein>
    <recommendedName>
        <fullName evidence="3">DUF4220 domain-containing protein</fullName>
    </recommendedName>
</protein>
<feature type="transmembrane region" description="Helical" evidence="2">
    <location>
        <begin position="93"/>
        <end position="114"/>
    </location>
</feature>
<dbReference type="InterPro" id="IPR007658">
    <property type="entry name" value="DUF594"/>
</dbReference>
<dbReference type="InterPro" id="IPR025315">
    <property type="entry name" value="DUF4220"/>
</dbReference>
<dbReference type="Proteomes" id="UP000324897">
    <property type="component" value="Unassembled WGS sequence"/>
</dbReference>
<dbReference type="PANTHER" id="PTHR31325">
    <property type="entry name" value="OS01G0798800 PROTEIN-RELATED"/>
    <property type="match status" value="1"/>
</dbReference>
<reference evidence="4 5" key="1">
    <citation type="journal article" date="2019" name="Sci. Rep.">
        <title>A high-quality genome of Eragrostis curvula grass provides insights into Poaceae evolution and supports new strategies to enhance forage quality.</title>
        <authorList>
            <person name="Carballo J."/>
            <person name="Santos B.A.C.M."/>
            <person name="Zappacosta D."/>
            <person name="Garbus I."/>
            <person name="Selva J.P."/>
            <person name="Gallo C.A."/>
            <person name="Diaz A."/>
            <person name="Albertini E."/>
            <person name="Caccamo M."/>
            <person name="Echenique V."/>
        </authorList>
    </citation>
    <scope>NUCLEOTIDE SEQUENCE [LARGE SCALE GENOMIC DNA]</scope>
    <source>
        <strain evidence="5">cv. Victoria</strain>
        <tissue evidence="4">Leaf</tissue>
    </source>
</reference>
<feature type="region of interest" description="Disordered" evidence="1">
    <location>
        <begin position="690"/>
        <end position="739"/>
    </location>
</feature>
<feature type="transmembrane region" description="Helical" evidence="2">
    <location>
        <begin position="315"/>
        <end position="345"/>
    </location>
</feature>
<evidence type="ECO:0000256" key="2">
    <source>
        <dbReference type="SAM" id="Phobius"/>
    </source>
</evidence>
<feature type="transmembrane region" description="Helical" evidence="2">
    <location>
        <begin position="283"/>
        <end position="303"/>
    </location>
</feature>
<proteinExistence type="predicted"/>
<accession>A0A5J9SU77</accession>
<dbReference type="Pfam" id="PF04578">
    <property type="entry name" value="DUF594"/>
    <property type="match status" value="1"/>
</dbReference>
<evidence type="ECO:0000256" key="1">
    <source>
        <dbReference type="SAM" id="MobiDB-lite"/>
    </source>
</evidence>
<dbReference type="Pfam" id="PF13968">
    <property type="entry name" value="DUF4220"/>
    <property type="match status" value="1"/>
</dbReference>
<evidence type="ECO:0000313" key="5">
    <source>
        <dbReference type="Proteomes" id="UP000324897"/>
    </source>
</evidence>
<dbReference type="OrthoDB" id="695140at2759"/>
<comment type="caution">
    <text evidence="4">The sequence shown here is derived from an EMBL/GenBank/DDBJ whole genome shotgun (WGS) entry which is preliminary data.</text>
</comment>
<keyword evidence="2" id="KW-1133">Transmembrane helix</keyword>
<feature type="transmembrane region" description="Helical" evidence="2">
    <location>
        <begin position="54"/>
        <end position="73"/>
    </location>
</feature>
<keyword evidence="5" id="KW-1185">Reference proteome</keyword>
<evidence type="ECO:0000313" key="4">
    <source>
        <dbReference type="EMBL" id="TVU02502.1"/>
    </source>
</evidence>
<keyword evidence="2" id="KW-0472">Membrane</keyword>
<feature type="domain" description="DUF4220" evidence="3">
    <location>
        <begin position="57"/>
        <end position="400"/>
    </location>
</feature>
<organism evidence="4 5">
    <name type="scientific">Eragrostis curvula</name>
    <name type="common">weeping love grass</name>
    <dbReference type="NCBI Taxonomy" id="38414"/>
    <lineage>
        <taxon>Eukaryota</taxon>
        <taxon>Viridiplantae</taxon>
        <taxon>Streptophyta</taxon>
        <taxon>Embryophyta</taxon>
        <taxon>Tracheophyta</taxon>
        <taxon>Spermatophyta</taxon>
        <taxon>Magnoliopsida</taxon>
        <taxon>Liliopsida</taxon>
        <taxon>Poales</taxon>
        <taxon>Poaceae</taxon>
        <taxon>PACMAD clade</taxon>
        <taxon>Chloridoideae</taxon>
        <taxon>Eragrostideae</taxon>
        <taxon>Eragrostidinae</taxon>
        <taxon>Eragrostis</taxon>
    </lineage>
</organism>
<evidence type="ECO:0000259" key="3">
    <source>
        <dbReference type="Pfam" id="PF13968"/>
    </source>
</evidence>
<feature type="compositionally biased region" description="Basic and acidic residues" evidence="1">
    <location>
        <begin position="699"/>
        <end position="729"/>
    </location>
</feature>
<feature type="non-terminal residue" evidence="4">
    <location>
        <position position="1"/>
    </location>
</feature>
<sequence length="739" mass="85018">MARKSKSSRLVKHALDFWGAWGLRFAVLFSVGAHVALVFLARTRRQHVSIWGKLLLWPAYMIATEMSATYALGKLSLSDDTTATTCEHQVVAFWAPFLLLHLGFPDNISAYALEDNKLSGRQAIDVIQRVLGALFILYKYIYHGDGGNLRPASAIMFVVGAFKYMERFYALKRGNLDHIRDSMKKKPVVPLKPVVRGPTLDDEEALLFAHEMFHFCKRAMVDDSSFEEVDDSSSEEDKDSIASSERIFSLECRSMWRVLEMELSLMYDILYSKEALIHTWGGYLIRLFAPPATAAATVLFFLFPKDCINSTADVIITYILLAVAVLLDVVWLARALGSTWAYAFLKGRLAASLHRAVLCRGWRRLRNIVMFLDPSHWLLGRDPRCYRRWSGKFGRYNLLEECTRVRDWTSDLRCWLLAEIGLEDPRFVFQLCPKVKMLLFQRILRRLTMQDSGSGKKSPGDPYTMLDITKNWGQVAVNRRPEVFPKDDEPSFGREFQEDILVWHIGTSIFLAYADQQREGNCGKYAKAIEALSEYLMFLVAQRPHMLPGLELRSLFQVTRRALIEVWSPSNKNSSSKSSKNKFAKILYEKSLKDEYWGKRKDDNANIRLMTDGAELGMFLLEKITKSNEEEMKIMDMQEMLEFIFDVWVDKLLHAGTGCSRESHAKQLSRGGELATIVWIMTEHAVPFRIGEMPDYPDEDKTKKEEEEKKKKEAEEKKKKEEEEKKPDYRYPPMPAPAP</sequence>
<feature type="transmembrane region" description="Helical" evidence="2">
    <location>
        <begin position="20"/>
        <end position="42"/>
    </location>
</feature>
<keyword evidence="2" id="KW-0812">Transmembrane</keyword>
<dbReference type="Gramene" id="TVU02502">
    <property type="protein sequence ID" value="TVU02502"/>
    <property type="gene ID" value="EJB05_51987"/>
</dbReference>
<gene>
    <name evidence="4" type="ORF">EJB05_51987</name>
</gene>